<dbReference type="GO" id="GO:0004674">
    <property type="term" value="F:protein serine/threonine kinase activity"/>
    <property type="evidence" value="ECO:0007669"/>
    <property type="project" value="UniProtKB-KW"/>
</dbReference>
<dbReference type="GO" id="GO:0005737">
    <property type="term" value="C:cytoplasm"/>
    <property type="evidence" value="ECO:0007669"/>
    <property type="project" value="TreeGrafter"/>
</dbReference>
<keyword evidence="4" id="KW-0547">Nucleotide-binding</keyword>
<evidence type="ECO:0000256" key="2">
    <source>
        <dbReference type="ARBA" id="ARBA00022527"/>
    </source>
</evidence>
<dbReference type="Proteomes" id="UP000676336">
    <property type="component" value="Unassembled WGS sequence"/>
</dbReference>
<keyword evidence="2" id="KW-0723">Serine/threonine-protein kinase</keyword>
<keyword evidence="6" id="KW-0067">ATP-binding</keyword>
<evidence type="ECO:0000256" key="6">
    <source>
        <dbReference type="ARBA" id="ARBA00022840"/>
    </source>
</evidence>
<evidence type="ECO:0000256" key="3">
    <source>
        <dbReference type="ARBA" id="ARBA00022679"/>
    </source>
</evidence>
<dbReference type="Gene3D" id="3.30.200.20">
    <property type="entry name" value="Phosphorylase Kinase, domain 1"/>
    <property type="match status" value="1"/>
</dbReference>
<comment type="catalytic activity">
    <reaction evidence="8">
        <text>L-seryl-[protein] + ATP = O-phospho-L-seryl-[protein] + ADP + H(+)</text>
        <dbReference type="Rhea" id="RHEA:17989"/>
        <dbReference type="Rhea" id="RHEA-COMP:9863"/>
        <dbReference type="Rhea" id="RHEA-COMP:11604"/>
        <dbReference type="ChEBI" id="CHEBI:15378"/>
        <dbReference type="ChEBI" id="CHEBI:29999"/>
        <dbReference type="ChEBI" id="CHEBI:30616"/>
        <dbReference type="ChEBI" id="CHEBI:83421"/>
        <dbReference type="ChEBI" id="CHEBI:456216"/>
        <dbReference type="EC" id="2.7.11.1"/>
    </reaction>
</comment>
<keyword evidence="3" id="KW-0808">Transferase</keyword>
<gene>
    <name evidence="9" type="ORF">SMN809_LOCUS48272</name>
    <name evidence="10" type="ORF">SMN809_LOCUS83369</name>
</gene>
<reference evidence="10" key="1">
    <citation type="submission" date="2021-02" db="EMBL/GenBank/DDBJ databases">
        <authorList>
            <person name="Nowell W R."/>
        </authorList>
    </citation>
    <scope>NUCLEOTIDE SEQUENCE</scope>
</reference>
<dbReference type="PANTHER" id="PTHR47167:SF4">
    <property type="entry name" value="SERINE_THREONINE-PROTEIN KINASE TAO"/>
    <property type="match status" value="1"/>
</dbReference>
<evidence type="ECO:0000256" key="8">
    <source>
        <dbReference type="ARBA" id="ARBA00048679"/>
    </source>
</evidence>
<name>A0A8S3JXF2_9BILA</name>
<evidence type="ECO:0000313" key="11">
    <source>
        <dbReference type="Proteomes" id="UP000676336"/>
    </source>
</evidence>
<evidence type="ECO:0000313" key="9">
    <source>
        <dbReference type="EMBL" id="CAF4826476.1"/>
    </source>
</evidence>
<comment type="catalytic activity">
    <reaction evidence="7">
        <text>L-threonyl-[protein] + ATP = O-phospho-L-threonyl-[protein] + ADP + H(+)</text>
        <dbReference type="Rhea" id="RHEA:46608"/>
        <dbReference type="Rhea" id="RHEA-COMP:11060"/>
        <dbReference type="Rhea" id="RHEA-COMP:11605"/>
        <dbReference type="ChEBI" id="CHEBI:15378"/>
        <dbReference type="ChEBI" id="CHEBI:30013"/>
        <dbReference type="ChEBI" id="CHEBI:30616"/>
        <dbReference type="ChEBI" id="CHEBI:61977"/>
        <dbReference type="ChEBI" id="CHEBI:456216"/>
        <dbReference type="EC" id="2.7.11.1"/>
    </reaction>
</comment>
<evidence type="ECO:0000256" key="1">
    <source>
        <dbReference type="ARBA" id="ARBA00012513"/>
    </source>
</evidence>
<accession>A0A8S3JXF2</accession>
<dbReference type="GO" id="GO:0005524">
    <property type="term" value="F:ATP binding"/>
    <property type="evidence" value="ECO:0007669"/>
    <property type="project" value="UniProtKB-KW"/>
</dbReference>
<dbReference type="EC" id="2.7.11.1" evidence="1"/>
<dbReference type="EMBL" id="CAJOBI010355205">
    <property type="protein sequence ID" value="CAF5223518.1"/>
    <property type="molecule type" value="Genomic_DNA"/>
</dbReference>
<dbReference type="EMBL" id="CAJOBI010154726">
    <property type="protein sequence ID" value="CAF4826476.1"/>
    <property type="molecule type" value="Genomic_DNA"/>
</dbReference>
<protein>
    <recommendedName>
        <fullName evidence="1">non-specific serine/threonine protein kinase</fullName>
        <ecNumber evidence="1">2.7.11.1</ecNumber>
    </recommendedName>
</protein>
<evidence type="ECO:0000313" key="10">
    <source>
        <dbReference type="EMBL" id="CAF5223518.1"/>
    </source>
</evidence>
<keyword evidence="5" id="KW-0418">Kinase</keyword>
<comment type="caution">
    <text evidence="10">The sequence shown here is derived from an EMBL/GenBank/DDBJ whole genome shotgun (WGS) entry which is preliminary data.</text>
</comment>
<evidence type="ECO:0000256" key="7">
    <source>
        <dbReference type="ARBA" id="ARBA00047899"/>
    </source>
</evidence>
<proteinExistence type="predicted"/>
<feature type="non-terminal residue" evidence="10">
    <location>
        <position position="1"/>
    </location>
</feature>
<organism evidence="10 11">
    <name type="scientific">Rotaria magnacalcarata</name>
    <dbReference type="NCBI Taxonomy" id="392030"/>
    <lineage>
        <taxon>Eukaryota</taxon>
        <taxon>Metazoa</taxon>
        <taxon>Spiralia</taxon>
        <taxon>Gnathifera</taxon>
        <taxon>Rotifera</taxon>
        <taxon>Eurotatoria</taxon>
        <taxon>Bdelloidea</taxon>
        <taxon>Philodinida</taxon>
        <taxon>Philodinidae</taxon>
        <taxon>Rotaria</taxon>
    </lineage>
</organism>
<evidence type="ECO:0000256" key="4">
    <source>
        <dbReference type="ARBA" id="ARBA00022741"/>
    </source>
</evidence>
<sequence>MPVPRSAKDVSSNDIECDNLFSKEDPEKLFVDLREIGHGNFGAVYYARNSQTN</sequence>
<dbReference type="PANTHER" id="PTHR47167">
    <property type="entry name" value="SERINE/THREONINE-PROTEIN KINASE TAO1-LIKE PROTEIN"/>
    <property type="match status" value="1"/>
</dbReference>
<dbReference type="InterPro" id="IPR051234">
    <property type="entry name" value="TAO_STE20_kinase"/>
</dbReference>
<evidence type="ECO:0000256" key="5">
    <source>
        <dbReference type="ARBA" id="ARBA00022777"/>
    </source>
</evidence>
<dbReference type="AlphaFoldDB" id="A0A8S3JXF2"/>